<evidence type="ECO:0000313" key="2">
    <source>
        <dbReference type="Proteomes" id="UP000467105"/>
    </source>
</evidence>
<dbReference type="RefSeq" id="WP_161494214.1">
    <property type="nucleotide sequence ID" value="NZ_AP022614.1"/>
</dbReference>
<dbReference type="AlphaFoldDB" id="A0A7I7YU56"/>
<sequence length="266" mass="27464">MWGSVLVLALLTAPDAVRLGVTLLLISRPRPVQNLIAYWAGAMVVSVSVLVGLLTLLQFTPLASTLAPDLLAPGAKADAAVGRVQVVMGVLLLLVATAIVVSLVARQRASVPARGGGASTSVPGSSTPAAISWLAGRGRDTETGRRSVIRRLSGRAHDAWESGSTWVAAVLGAFAVTPPLQLLVVITPIVASGASFGTEVCAAVAFVLGSLAIVEIVLVSYLVAPSRTQELLRLLHDWLRPRRRQVLAALLVLAGASLLASGITSV</sequence>
<dbReference type="OrthoDB" id="4627516at2"/>
<organism evidence="1 2">
    <name type="scientific">Mycobacterium parmense</name>
    <dbReference type="NCBI Taxonomy" id="185642"/>
    <lineage>
        <taxon>Bacteria</taxon>
        <taxon>Bacillati</taxon>
        <taxon>Actinomycetota</taxon>
        <taxon>Actinomycetes</taxon>
        <taxon>Mycobacteriales</taxon>
        <taxon>Mycobacteriaceae</taxon>
        <taxon>Mycobacterium</taxon>
        <taxon>Mycobacterium simiae complex</taxon>
    </lineage>
</organism>
<accession>A0A7I7YU56</accession>
<proteinExistence type="predicted"/>
<protein>
    <submittedName>
        <fullName evidence="1">Uncharacterized protein</fullName>
    </submittedName>
</protein>
<dbReference type="EMBL" id="AP022614">
    <property type="protein sequence ID" value="BBZ44523.1"/>
    <property type="molecule type" value="Genomic_DNA"/>
</dbReference>
<dbReference type="InterPro" id="IPR021315">
    <property type="entry name" value="Gap/Sap"/>
</dbReference>
<dbReference type="Proteomes" id="UP000467105">
    <property type="component" value="Chromosome"/>
</dbReference>
<name>A0A7I7YU56_9MYCO</name>
<reference evidence="1 2" key="1">
    <citation type="journal article" date="2019" name="Emerg. Microbes Infect.">
        <title>Comprehensive subspecies identification of 175 nontuberculous mycobacteria species based on 7547 genomic profiles.</title>
        <authorList>
            <person name="Matsumoto Y."/>
            <person name="Kinjo T."/>
            <person name="Motooka D."/>
            <person name="Nabeya D."/>
            <person name="Jung N."/>
            <person name="Uechi K."/>
            <person name="Horii T."/>
            <person name="Iida T."/>
            <person name="Fujita J."/>
            <person name="Nakamura S."/>
        </authorList>
    </citation>
    <scope>NUCLEOTIDE SEQUENCE [LARGE SCALE GENOMIC DNA]</scope>
    <source>
        <strain evidence="1 2">JCM 14742</strain>
    </source>
</reference>
<evidence type="ECO:0000313" key="1">
    <source>
        <dbReference type="EMBL" id="BBZ44523.1"/>
    </source>
</evidence>
<keyword evidence="2" id="KW-1185">Reference proteome</keyword>
<dbReference type="Pfam" id="PF11139">
    <property type="entry name" value="SfLAP"/>
    <property type="match status" value="1"/>
</dbReference>
<gene>
    <name evidence="1" type="ORF">MPRM_18040</name>
</gene>